<feature type="domain" description="Polyvalent protein metallopeptidase" evidence="2">
    <location>
        <begin position="146"/>
        <end position="274"/>
    </location>
</feature>
<dbReference type="InterPro" id="IPR017113">
    <property type="entry name" value="Antirestriction_ArdC"/>
</dbReference>
<dbReference type="GO" id="GO:0003697">
    <property type="term" value="F:single-stranded DNA binding"/>
    <property type="evidence" value="ECO:0007669"/>
    <property type="project" value="InterPro"/>
</dbReference>
<dbReference type="Pfam" id="PF18818">
    <property type="entry name" value="MPTase-PolyVal"/>
    <property type="match status" value="1"/>
</dbReference>
<dbReference type="EMBL" id="VLLN01000036">
    <property type="protein sequence ID" value="TWJ13679.1"/>
    <property type="molecule type" value="Genomic_DNA"/>
</dbReference>
<protein>
    <submittedName>
        <fullName evidence="3">Antirestriction protein ArdC</fullName>
    </submittedName>
</protein>
<feature type="domain" description="N-terminal" evidence="1">
    <location>
        <begin position="4"/>
        <end position="120"/>
    </location>
</feature>
<dbReference type="Proteomes" id="UP000319449">
    <property type="component" value="Unassembled WGS sequence"/>
</dbReference>
<reference evidence="3 4" key="1">
    <citation type="submission" date="2019-07" db="EMBL/GenBank/DDBJ databases">
        <title>Genomic Encyclopedia of Archaeal and Bacterial Type Strains, Phase II (KMG-II): from individual species to whole genera.</title>
        <authorList>
            <person name="Goeker M."/>
        </authorList>
    </citation>
    <scope>NUCLEOTIDE SEQUENCE [LARGE SCALE GENOMIC DNA]</scope>
    <source>
        <strain evidence="3 4">ATCC BAA-1139</strain>
    </source>
</reference>
<dbReference type="RefSeq" id="WP_145025606.1">
    <property type="nucleotide sequence ID" value="NZ_VLLN01000036.1"/>
</dbReference>
<organism evidence="3 4">
    <name type="scientific">Geobacter argillaceus</name>
    <dbReference type="NCBI Taxonomy" id="345631"/>
    <lineage>
        <taxon>Bacteria</taxon>
        <taxon>Pseudomonadati</taxon>
        <taxon>Thermodesulfobacteriota</taxon>
        <taxon>Desulfuromonadia</taxon>
        <taxon>Geobacterales</taxon>
        <taxon>Geobacteraceae</taxon>
        <taxon>Geobacter</taxon>
    </lineage>
</organism>
<dbReference type="InterPro" id="IPR013610">
    <property type="entry name" value="ArdC_N"/>
</dbReference>
<evidence type="ECO:0000259" key="2">
    <source>
        <dbReference type="Pfam" id="PF18818"/>
    </source>
</evidence>
<comment type="caution">
    <text evidence="3">The sequence shown here is derived from an EMBL/GenBank/DDBJ whole genome shotgun (WGS) entry which is preliminary data.</text>
</comment>
<dbReference type="OrthoDB" id="9792687at2"/>
<name>A0A562V6Y6_9BACT</name>
<dbReference type="Pfam" id="PF08401">
    <property type="entry name" value="ArdcN"/>
    <property type="match status" value="1"/>
</dbReference>
<dbReference type="PIRSF" id="PIRSF037112">
    <property type="entry name" value="Antirestriction_ArdC"/>
    <property type="match status" value="1"/>
</dbReference>
<dbReference type="InterPro" id="IPR041459">
    <property type="entry name" value="MPTase-PolyVal"/>
</dbReference>
<evidence type="ECO:0000313" key="3">
    <source>
        <dbReference type="EMBL" id="TWJ13679.1"/>
    </source>
</evidence>
<sequence>MGANVYEIVNSRIIDLLERGTIPWRKPWATSQGMPRNLASMKEYRGINVFLLACQQYSSPYWLTYKQAEERGGHIRKGEKSTMVVFWKLLDRSNSAADENSTEDSGVSGRVPLLRYYNVFNFEQCENIASPSSETPTYQFTQIERSEQIIKNMTNRPEISYGGNRASYTPVSDKIRMPYEDRFEKSEEFYSVLFHELGHSTGHQSRLGRKEVVERHEFGSEEYSAEELCAEFCSSFLCGVAGISNQTIELAASYIDGWLNVLKKDKKMLVVAAARAQAAADYILGRKHGEEEL</sequence>
<evidence type="ECO:0000313" key="4">
    <source>
        <dbReference type="Proteomes" id="UP000319449"/>
    </source>
</evidence>
<keyword evidence="4" id="KW-1185">Reference proteome</keyword>
<gene>
    <name evidence="3" type="ORF">JN12_03731</name>
</gene>
<proteinExistence type="predicted"/>
<evidence type="ECO:0000259" key="1">
    <source>
        <dbReference type="Pfam" id="PF08401"/>
    </source>
</evidence>
<dbReference type="AlphaFoldDB" id="A0A562V6Y6"/>
<accession>A0A562V6Y6</accession>